<dbReference type="EMBL" id="BOMB01000050">
    <property type="protein sequence ID" value="GID16001.1"/>
    <property type="molecule type" value="Genomic_DNA"/>
</dbReference>
<keyword evidence="2" id="KW-1185">Reference proteome</keyword>
<dbReference type="Proteomes" id="UP000612808">
    <property type="component" value="Unassembled WGS sequence"/>
</dbReference>
<evidence type="ECO:0000313" key="2">
    <source>
        <dbReference type="Proteomes" id="UP000612808"/>
    </source>
</evidence>
<reference evidence="1" key="1">
    <citation type="submission" date="2021-01" db="EMBL/GenBank/DDBJ databases">
        <title>Whole genome shotgun sequence of Actinocatenispora rupis NBRC 107355.</title>
        <authorList>
            <person name="Komaki H."/>
            <person name="Tamura T."/>
        </authorList>
    </citation>
    <scope>NUCLEOTIDE SEQUENCE</scope>
    <source>
        <strain evidence="1">NBRC 107355</strain>
    </source>
</reference>
<gene>
    <name evidence="1" type="ORF">Aru02nite_68900</name>
</gene>
<evidence type="ECO:0000313" key="1">
    <source>
        <dbReference type="EMBL" id="GID16001.1"/>
    </source>
</evidence>
<accession>A0A8J3J561</accession>
<sequence>MNDGVRWGRPGELCTCGRQAIEVFETDHGPVGWCRISDGGNSVGPCPFCGSPRKHFTPWGDLGRCPSYRLRLVGGDV</sequence>
<comment type="caution">
    <text evidence="1">The sequence shown here is derived from an EMBL/GenBank/DDBJ whole genome shotgun (WGS) entry which is preliminary data.</text>
</comment>
<name>A0A8J3J561_9ACTN</name>
<protein>
    <submittedName>
        <fullName evidence="1">Uncharacterized protein</fullName>
    </submittedName>
</protein>
<proteinExistence type="predicted"/>
<organism evidence="1 2">
    <name type="scientific">Actinocatenispora rupis</name>
    <dbReference type="NCBI Taxonomy" id="519421"/>
    <lineage>
        <taxon>Bacteria</taxon>
        <taxon>Bacillati</taxon>
        <taxon>Actinomycetota</taxon>
        <taxon>Actinomycetes</taxon>
        <taxon>Micromonosporales</taxon>
        <taxon>Micromonosporaceae</taxon>
        <taxon>Actinocatenispora</taxon>
    </lineage>
</organism>
<dbReference type="AlphaFoldDB" id="A0A8J3J561"/>